<dbReference type="AlphaFoldDB" id="A0A9Q3SZG0"/>
<gene>
    <name evidence="2" type="ORF">KIJ12_08575</name>
</gene>
<dbReference type="RefSeq" id="WP_090090512.1">
    <property type="nucleotide sequence ID" value="NZ_CBCPIF010000001.1"/>
</dbReference>
<feature type="transmembrane region" description="Helical" evidence="1">
    <location>
        <begin position="90"/>
        <end position="111"/>
    </location>
</feature>
<accession>A0A9Q3SZG0</accession>
<name>A0A9Q3SZG0_9LACO</name>
<feature type="transmembrane region" description="Helical" evidence="1">
    <location>
        <begin position="6"/>
        <end position="24"/>
    </location>
</feature>
<organism evidence="2 3">
    <name type="scientific">Leuconostoc gasicomitatum</name>
    <dbReference type="NCBI Taxonomy" id="115778"/>
    <lineage>
        <taxon>Bacteria</taxon>
        <taxon>Bacillati</taxon>
        <taxon>Bacillota</taxon>
        <taxon>Bacilli</taxon>
        <taxon>Lactobacillales</taxon>
        <taxon>Lactobacillaceae</taxon>
        <taxon>Leuconostoc</taxon>
        <taxon>Leuconostoc gelidum group</taxon>
    </lineage>
</organism>
<evidence type="ECO:0000256" key="1">
    <source>
        <dbReference type="SAM" id="Phobius"/>
    </source>
</evidence>
<dbReference type="Proteomes" id="UP000752647">
    <property type="component" value="Unassembled WGS sequence"/>
</dbReference>
<keyword evidence="1" id="KW-0812">Transmembrane</keyword>
<feature type="transmembrane region" description="Helical" evidence="1">
    <location>
        <begin position="33"/>
        <end position="51"/>
    </location>
</feature>
<reference evidence="2" key="1">
    <citation type="submission" date="2021-05" db="EMBL/GenBank/DDBJ databases">
        <title>Pangenome of Leuconostoc gelidum warrants species status for Leuconostoc gelidum subsp. gasicomitatum.</title>
        <authorList>
            <person name="Johansson P."/>
            <person name="Sade E."/>
            <person name="Hultman J."/>
            <person name="Auvinen P."/>
            <person name="Bjorkroth J."/>
        </authorList>
    </citation>
    <scope>NUCLEOTIDE SEQUENCE</scope>
    <source>
        <strain evidence="2">A.21.4</strain>
    </source>
</reference>
<dbReference type="EMBL" id="JAHBFI010000019">
    <property type="protein sequence ID" value="MBZ5963192.1"/>
    <property type="molecule type" value="Genomic_DNA"/>
</dbReference>
<comment type="caution">
    <text evidence="2">The sequence shown here is derived from an EMBL/GenBank/DDBJ whole genome shotgun (WGS) entry which is preliminary data.</text>
</comment>
<evidence type="ECO:0000313" key="3">
    <source>
        <dbReference type="Proteomes" id="UP000752647"/>
    </source>
</evidence>
<sequence length="113" mass="13717">MQWWIWPLSAVSFILLVFVLNRWTRFGDLKIKTLDIIVIPVWVILHVTMGYCFGTSLILWFLLVWCFVGAVLSWFLLQNKWHWRLFWHKYWEWSGLVGTLLLLIVTIVGFWHH</sequence>
<feature type="transmembrane region" description="Helical" evidence="1">
    <location>
        <begin position="57"/>
        <end position="78"/>
    </location>
</feature>
<keyword evidence="1" id="KW-0472">Membrane</keyword>
<evidence type="ECO:0000313" key="2">
    <source>
        <dbReference type="EMBL" id="MBZ5963192.1"/>
    </source>
</evidence>
<protein>
    <submittedName>
        <fullName evidence="2">DUF3397 domain-containing protein</fullName>
    </submittedName>
</protein>
<proteinExistence type="predicted"/>
<keyword evidence="1" id="KW-1133">Transmembrane helix</keyword>